<reference evidence="2 3" key="1">
    <citation type="submission" date="2021-04" db="EMBL/GenBank/DDBJ databases">
        <title>Novel species identification of genus Shewanella.</title>
        <authorList>
            <person name="Liu G."/>
        </authorList>
    </citation>
    <scope>NUCLEOTIDE SEQUENCE [LARGE SCALE GENOMIC DNA]</scope>
    <source>
        <strain evidence="2 3">FJAT-54481</strain>
    </source>
</reference>
<evidence type="ECO:0000256" key="1">
    <source>
        <dbReference type="SAM" id="Phobius"/>
    </source>
</evidence>
<protein>
    <submittedName>
        <fullName evidence="2">Uncharacterized protein</fullName>
    </submittedName>
</protein>
<dbReference type="RefSeq" id="WP_212594443.1">
    <property type="nucleotide sequence ID" value="NZ_CP073587.1"/>
</dbReference>
<gene>
    <name evidence="2" type="ORF">KDN34_14615</name>
</gene>
<feature type="transmembrane region" description="Helical" evidence="1">
    <location>
        <begin position="12"/>
        <end position="38"/>
    </location>
</feature>
<feature type="transmembrane region" description="Helical" evidence="1">
    <location>
        <begin position="86"/>
        <end position="109"/>
    </location>
</feature>
<sequence>MLKYRRYRRRPQILVWAFVGLLIIVAISVGHSGVMLLAHPSEFFWLDDGIWSLLLAGLTGLMMLLWVTAAFSMMALVVVACSGAAIVMLLSGFSLLWPVLLLFLVIWGVGKTLQNELQD</sequence>
<evidence type="ECO:0000313" key="2">
    <source>
        <dbReference type="EMBL" id="QUN05411.1"/>
    </source>
</evidence>
<keyword evidence="3" id="KW-1185">Reference proteome</keyword>
<accession>A0ABX7YTH4</accession>
<keyword evidence="1" id="KW-0472">Membrane</keyword>
<keyword evidence="1" id="KW-1133">Transmembrane helix</keyword>
<evidence type="ECO:0000313" key="3">
    <source>
        <dbReference type="Proteomes" id="UP000679575"/>
    </source>
</evidence>
<feature type="transmembrane region" description="Helical" evidence="1">
    <location>
        <begin position="50"/>
        <end position="79"/>
    </location>
</feature>
<proteinExistence type="predicted"/>
<keyword evidence="1" id="KW-0812">Transmembrane</keyword>
<name>A0ABX7YTH4_9GAMM</name>
<organism evidence="2 3">
    <name type="scientific">Shewanella yunxiaonensis</name>
    <dbReference type="NCBI Taxonomy" id="2829809"/>
    <lineage>
        <taxon>Bacteria</taxon>
        <taxon>Pseudomonadati</taxon>
        <taxon>Pseudomonadota</taxon>
        <taxon>Gammaproteobacteria</taxon>
        <taxon>Alteromonadales</taxon>
        <taxon>Shewanellaceae</taxon>
        <taxon>Shewanella</taxon>
    </lineage>
</organism>
<dbReference type="EMBL" id="CP073587">
    <property type="protein sequence ID" value="QUN05411.1"/>
    <property type="molecule type" value="Genomic_DNA"/>
</dbReference>
<dbReference type="Proteomes" id="UP000679575">
    <property type="component" value="Chromosome"/>
</dbReference>